<dbReference type="Proteomes" id="UP000441399">
    <property type="component" value="Unassembled WGS sequence"/>
</dbReference>
<dbReference type="InterPro" id="IPR007435">
    <property type="entry name" value="DUF484"/>
</dbReference>
<evidence type="ECO:0000256" key="1">
    <source>
        <dbReference type="SAM" id="Coils"/>
    </source>
</evidence>
<keyword evidence="1" id="KW-0175">Coiled coil</keyword>
<dbReference type="EMBL" id="CACSIO010000023">
    <property type="protein sequence ID" value="CAA0114542.1"/>
    <property type="molecule type" value="Genomic_DNA"/>
</dbReference>
<dbReference type="OrthoDB" id="8525200at2"/>
<organism evidence="2 3">
    <name type="scientific">BD1-7 clade bacterium</name>
    <dbReference type="NCBI Taxonomy" id="2029982"/>
    <lineage>
        <taxon>Bacteria</taxon>
        <taxon>Pseudomonadati</taxon>
        <taxon>Pseudomonadota</taxon>
        <taxon>Gammaproteobacteria</taxon>
        <taxon>Cellvibrionales</taxon>
        <taxon>Spongiibacteraceae</taxon>
        <taxon>BD1-7 clade</taxon>
    </lineage>
</organism>
<reference evidence="2 3" key="1">
    <citation type="submission" date="2019-11" db="EMBL/GenBank/DDBJ databases">
        <authorList>
            <person name="Holert J."/>
        </authorList>
    </citation>
    <scope>NUCLEOTIDE SEQUENCE [LARGE SCALE GENOMIC DNA]</scope>
    <source>
        <strain evidence="2">SB11_3</strain>
    </source>
</reference>
<gene>
    <name evidence="2" type="ORF">OPDIPICF_01620</name>
</gene>
<name>A0A5S9QBF8_9GAMM</name>
<dbReference type="SUPFAM" id="SSF55781">
    <property type="entry name" value="GAF domain-like"/>
    <property type="match status" value="1"/>
</dbReference>
<dbReference type="InterPro" id="IPR029016">
    <property type="entry name" value="GAF-like_dom_sf"/>
</dbReference>
<evidence type="ECO:0000313" key="3">
    <source>
        <dbReference type="Proteomes" id="UP000441399"/>
    </source>
</evidence>
<evidence type="ECO:0008006" key="4">
    <source>
        <dbReference type="Google" id="ProtNLM"/>
    </source>
</evidence>
<dbReference type="AlphaFoldDB" id="A0A5S9QBF8"/>
<evidence type="ECO:0000313" key="2">
    <source>
        <dbReference type="EMBL" id="CAA0114542.1"/>
    </source>
</evidence>
<dbReference type="PANTHER" id="PTHR38765">
    <property type="entry name" value="DUF484 DOMAIN-CONTAINING PROTEIN"/>
    <property type="match status" value="1"/>
</dbReference>
<sequence length="229" mass="25931">MVQDATATESPLEAAQIEEYLRNNPTFFLEREHLLTELYLPHASGEAVSLLERQVSLLRERNIDARKRLKEFLEQGERNDELFGNTRRVVTALLEARNLTDLVERLYASCQNEFGVEFQKFTLLSRDGHHRQTQVRCVNLSEAETAVPVLSRIQQCVAGIFREDELKLLFAGDHNGVGSALLLPVFVSGELVAVMAFGSSDVKYFNNESDTLFLDFIGDVLGRLLPRFV</sequence>
<dbReference type="Pfam" id="PF04340">
    <property type="entry name" value="DUF484"/>
    <property type="match status" value="1"/>
</dbReference>
<dbReference type="Gene3D" id="3.30.450.40">
    <property type="match status" value="1"/>
</dbReference>
<feature type="coiled-coil region" evidence="1">
    <location>
        <begin position="48"/>
        <end position="75"/>
    </location>
</feature>
<keyword evidence="3" id="KW-1185">Reference proteome</keyword>
<protein>
    <recommendedName>
        <fullName evidence="4">DUF484 family protein</fullName>
    </recommendedName>
</protein>
<proteinExistence type="predicted"/>
<accession>A0A5S9QBF8</accession>
<dbReference type="PANTHER" id="PTHR38765:SF1">
    <property type="entry name" value="DUF484 DOMAIN-CONTAINING PROTEIN"/>
    <property type="match status" value="1"/>
</dbReference>